<dbReference type="InterPro" id="IPR002110">
    <property type="entry name" value="Ankyrin_rpt"/>
</dbReference>
<dbReference type="PROSITE" id="PS50088">
    <property type="entry name" value="ANK_REPEAT"/>
    <property type="match status" value="2"/>
</dbReference>
<dbReference type="SUPFAM" id="SSF52540">
    <property type="entry name" value="P-loop containing nucleoside triphosphate hydrolases"/>
    <property type="match status" value="1"/>
</dbReference>
<dbReference type="EMBL" id="KQ947421">
    <property type="protein sequence ID" value="KUJ13873.1"/>
    <property type="molecule type" value="Genomic_DNA"/>
</dbReference>
<protein>
    <submittedName>
        <fullName evidence="7">Uncharacterized protein</fullName>
    </submittedName>
</protein>
<keyword evidence="2" id="KW-0040">ANK repeat</keyword>
<evidence type="ECO:0000259" key="4">
    <source>
        <dbReference type="Pfam" id="PF17100"/>
    </source>
</evidence>
<feature type="region of interest" description="Disordered" evidence="3">
    <location>
        <begin position="1"/>
        <end position="44"/>
    </location>
</feature>
<dbReference type="PANTHER" id="PTHR10039:SF16">
    <property type="entry name" value="GPI INOSITOL-DEACYLASE"/>
    <property type="match status" value="1"/>
</dbReference>
<evidence type="ECO:0000259" key="6">
    <source>
        <dbReference type="Pfam" id="PF24883"/>
    </source>
</evidence>
<evidence type="ECO:0000256" key="3">
    <source>
        <dbReference type="SAM" id="MobiDB-lite"/>
    </source>
</evidence>
<sequence>MATANASQGSVTPKNHNKSPFPKLKRTFKKSKQPDKTKATLPIDLPSRSLQDAVPQISHTPELHLTELWDAAYEELKSSEKKLIDEYEENLRGDLTTMLGATESFSGLKIERKDLMRQLLTQKIAETKENTWKLKFGEHKIPVKDLAEPVIGIIRWADDYISGALSANPYASIAWAGVYDIWKDTREQEAQEKVYRQHKENSEAMGTISWNLVSLQMSIDARQRETCRSDLLDWLSSVDPSKNYNNALRTREDGTGNWLLKSRNFKDWEIGRRSLLWSNGKGITLSPAGSGKSILSASIIEHLREAYGPNPETALAYFYFSFNDGKKQNVVEALSSIVKQLCCRRPDTPEAVEALRQYKTSGQRPDQKTLEKTLDAVLHGFTHVHIVLDALDECPSDDQARHNLLETIGRVLASEPDNLHLLLTSRREVDIEKALIPALSNASSDCFSIDINVLNEQEALETDITFHIDHEFNTEPFCSWPPDIKEEVKSALINNADGMFQYVACQFNDLRLHGSRATIRAALRNLPKGLDDTYDRMLQGVAPQYQQRVAGVLKWLAFSLRPLTLDEVAEAFILDPEKEVPFDEDERIFNVLTHLTGLVIQVPIGDDGDPQIQLAHFSIKEYLCCGRMTLKHFSAEEESSHLYLAKSCLAYHLQLSSERFATTDTMKPYALWDYAARAWTLHLEKVKPQTWTDHLIREATGALSAGSQSLFNMIRISDPDEEWEGLNEDENTGSLSLPLYCTASWGLYQLTSLLIRNGAGINDVSETSARGTALHAAAYHEHDEIAILLLANQADVNIVYEGMSALQLAAASCSQTTVQVLLDHGADIGIEGGYTYTR</sequence>
<organism evidence="7 8">
    <name type="scientific">Mollisia scopiformis</name>
    <name type="common">Conifer needle endophyte fungus</name>
    <name type="synonym">Phialocephala scopiformis</name>
    <dbReference type="NCBI Taxonomy" id="149040"/>
    <lineage>
        <taxon>Eukaryota</taxon>
        <taxon>Fungi</taxon>
        <taxon>Dikarya</taxon>
        <taxon>Ascomycota</taxon>
        <taxon>Pezizomycotina</taxon>
        <taxon>Leotiomycetes</taxon>
        <taxon>Helotiales</taxon>
        <taxon>Mollisiaceae</taxon>
        <taxon>Mollisia</taxon>
    </lineage>
</organism>
<dbReference type="Gene3D" id="1.25.40.20">
    <property type="entry name" value="Ankyrin repeat-containing domain"/>
    <property type="match status" value="1"/>
</dbReference>
<dbReference type="InterPro" id="IPR036770">
    <property type="entry name" value="Ankyrin_rpt-contain_sf"/>
</dbReference>
<gene>
    <name evidence="7" type="ORF">LY89DRAFT_753194</name>
</gene>
<dbReference type="PANTHER" id="PTHR10039">
    <property type="entry name" value="AMELOGENIN"/>
    <property type="match status" value="1"/>
</dbReference>
<feature type="domain" description="Nephrocystin 3-like N-terminal" evidence="6">
    <location>
        <begin position="254"/>
        <end position="426"/>
    </location>
</feature>
<evidence type="ECO:0000256" key="1">
    <source>
        <dbReference type="ARBA" id="ARBA00022737"/>
    </source>
</evidence>
<keyword evidence="8" id="KW-1185">Reference proteome</keyword>
<dbReference type="Pfam" id="PF22939">
    <property type="entry name" value="WHD_GPIID"/>
    <property type="match status" value="1"/>
</dbReference>
<dbReference type="PROSITE" id="PS50297">
    <property type="entry name" value="ANK_REP_REGION"/>
    <property type="match status" value="1"/>
</dbReference>
<reference evidence="7 8" key="1">
    <citation type="submission" date="2015-10" db="EMBL/GenBank/DDBJ databases">
        <title>Full genome of DAOMC 229536 Phialocephala scopiformis, a fungal endophyte of spruce producing the potent anti-insectan compound rugulosin.</title>
        <authorList>
            <consortium name="DOE Joint Genome Institute"/>
            <person name="Walker A.K."/>
            <person name="Frasz S.L."/>
            <person name="Seifert K.A."/>
            <person name="Miller J.D."/>
            <person name="Mondo S.J."/>
            <person name="Labutti K."/>
            <person name="Lipzen A."/>
            <person name="Dockter R."/>
            <person name="Kennedy M."/>
            <person name="Grigoriev I.V."/>
            <person name="Spatafora J.W."/>
        </authorList>
    </citation>
    <scope>NUCLEOTIDE SEQUENCE [LARGE SCALE GENOMIC DNA]</scope>
    <source>
        <strain evidence="7 8">CBS 120377</strain>
    </source>
</reference>
<dbReference type="InterPro" id="IPR054471">
    <property type="entry name" value="GPIID_WHD"/>
</dbReference>
<dbReference type="InterPro" id="IPR027417">
    <property type="entry name" value="P-loop_NTPase"/>
</dbReference>
<dbReference type="KEGG" id="psco:LY89DRAFT_753194"/>
<feature type="domain" description="GPI inositol-deacylase winged helix" evidence="5">
    <location>
        <begin position="535"/>
        <end position="624"/>
    </location>
</feature>
<dbReference type="Pfam" id="PF17100">
    <property type="entry name" value="NACHT_N"/>
    <property type="match status" value="1"/>
</dbReference>
<dbReference type="Pfam" id="PF24883">
    <property type="entry name" value="NPHP3_N"/>
    <property type="match status" value="1"/>
</dbReference>
<dbReference type="InterPro" id="IPR056884">
    <property type="entry name" value="NPHP3-like_N"/>
</dbReference>
<feature type="repeat" description="ANK" evidence="2">
    <location>
        <begin position="801"/>
        <end position="833"/>
    </location>
</feature>
<evidence type="ECO:0000313" key="7">
    <source>
        <dbReference type="EMBL" id="KUJ13873.1"/>
    </source>
</evidence>
<dbReference type="InterPro" id="IPR031359">
    <property type="entry name" value="NACHT_N"/>
</dbReference>
<evidence type="ECO:0000256" key="2">
    <source>
        <dbReference type="PROSITE-ProRule" id="PRU00023"/>
    </source>
</evidence>
<dbReference type="Pfam" id="PF12796">
    <property type="entry name" value="Ank_2"/>
    <property type="match status" value="1"/>
</dbReference>
<dbReference type="RefSeq" id="XP_018068228.1">
    <property type="nucleotide sequence ID" value="XM_018221264.1"/>
</dbReference>
<evidence type="ECO:0000259" key="5">
    <source>
        <dbReference type="Pfam" id="PF22939"/>
    </source>
</evidence>
<feature type="domain" description="NWD NACHT-NTPase N-terminal" evidence="4">
    <location>
        <begin position="67"/>
        <end position="178"/>
    </location>
</feature>
<dbReference type="OrthoDB" id="4772757at2759"/>
<dbReference type="SUPFAM" id="SSF48403">
    <property type="entry name" value="Ankyrin repeat"/>
    <property type="match status" value="1"/>
</dbReference>
<dbReference type="SMART" id="SM00248">
    <property type="entry name" value="ANK"/>
    <property type="match status" value="3"/>
</dbReference>
<dbReference type="Gene3D" id="3.40.50.300">
    <property type="entry name" value="P-loop containing nucleotide triphosphate hydrolases"/>
    <property type="match status" value="1"/>
</dbReference>
<dbReference type="InParanoid" id="A0A194X104"/>
<evidence type="ECO:0000313" key="8">
    <source>
        <dbReference type="Proteomes" id="UP000070700"/>
    </source>
</evidence>
<feature type="repeat" description="ANK" evidence="2">
    <location>
        <begin position="769"/>
        <end position="801"/>
    </location>
</feature>
<feature type="compositionally biased region" description="Polar residues" evidence="3">
    <location>
        <begin position="1"/>
        <end position="14"/>
    </location>
</feature>
<dbReference type="AlphaFoldDB" id="A0A194X104"/>
<dbReference type="GeneID" id="28830990"/>
<dbReference type="Proteomes" id="UP000070700">
    <property type="component" value="Unassembled WGS sequence"/>
</dbReference>
<keyword evidence="1" id="KW-0677">Repeat</keyword>
<name>A0A194X104_MOLSC</name>
<accession>A0A194X104</accession>
<proteinExistence type="predicted"/>